<reference evidence="2 3" key="1">
    <citation type="submission" date="2016-07" db="EMBL/GenBank/DDBJ databases">
        <title>Multiple horizontal gene transfer events from other fungi enriched the ability of initially mycotrophic Trichoderma (Ascomycota) to feed on dead plant biomass.</title>
        <authorList>
            <consortium name="DOE Joint Genome Institute"/>
            <person name="Aerts A."/>
            <person name="Atanasova L."/>
            <person name="Chenthamara K."/>
            <person name="Zhang J."/>
            <person name="Grujic M."/>
            <person name="Henrissat B."/>
            <person name="Kuo A."/>
            <person name="Salamov A."/>
            <person name="Lipzen A."/>
            <person name="Labutti K."/>
            <person name="Barry K."/>
            <person name="Miao Y."/>
            <person name="Rahimi M.J."/>
            <person name="Shen Q."/>
            <person name="Grigoriev I.V."/>
            <person name="Kubicek C.P."/>
            <person name="Druzhinina I.S."/>
        </authorList>
    </citation>
    <scope>NUCLEOTIDE SEQUENCE [LARGE SCALE GENOMIC DNA]</scope>
    <source>
        <strain evidence="2 3">ATCC 18648</strain>
    </source>
</reference>
<name>A0A2T4C351_TRILO</name>
<keyword evidence="1" id="KW-0472">Membrane</keyword>
<sequence length="311" mass="31567">MAPTYDDAPQLAEGHDLPEAYVSHPHAEQVWSPQPSIAPTYISQPSTVAYSNNNETYPDANAGVYGTTGPYSDAAKGAAVGGVGGVTGAPAGGDAAYAAAPPESTVPPGKKTAATVCGISLVLLLSIIIAILSAAVIGLAAGTGVATKNYNDAHSQLQVLSSSLAVAQAEATGTPTASAPLPSGTPDFNNITNGCSDDPDSVTGNIYTSKFFGKPHFTMYCNKDTVNPSMFSVFAPDFNGCMDACAAWNSYNKTTKGSCVAVSFIPAWSSVAVAVAGNAPGDCYLKPGPQTKANLTDPNIGTECHAALVLK</sequence>
<keyword evidence="1" id="KW-0812">Transmembrane</keyword>
<evidence type="ECO:0008006" key="4">
    <source>
        <dbReference type="Google" id="ProtNLM"/>
    </source>
</evidence>
<dbReference type="OrthoDB" id="5358884at2759"/>
<dbReference type="AlphaFoldDB" id="A0A2T4C351"/>
<protein>
    <recommendedName>
        <fullName evidence="4">Apple domain-containing protein</fullName>
    </recommendedName>
</protein>
<evidence type="ECO:0000313" key="3">
    <source>
        <dbReference type="Proteomes" id="UP000240760"/>
    </source>
</evidence>
<dbReference type="Proteomes" id="UP000240760">
    <property type="component" value="Unassembled WGS sequence"/>
</dbReference>
<proteinExistence type="predicted"/>
<organism evidence="2 3">
    <name type="scientific">Trichoderma longibrachiatum ATCC 18648</name>
    <dbReference type="NCBI Taxonomy" id="983965"/>
    <lineage>
        <taxon>Eukaryota</taxon>
        <taxon>Fungi</taxon>
        <taxon>Dikarya</taxon>
        <taxon>Ascomycota</taxon>
        <taxon>Pezizomycotina</taxon>
        <taxon>Sordariomycetes</taxon>
        <taxon>Hypocreomycetidae</taxon>
        <taxon>Hypocreales</taxon>
        <taxon>Hypocreaceae</taxon>
        <taxon>Trichoderma</taxon>
    </lineage>
</organism>
<dbReference type="EMBL" id="KZ679133">
    <property type="protein sequence ID" value="PTB75954.1"/>
    <property type="molecule type" value="Genomic_DNA"/>
</dbReference>
<keyword evidence="3" id="KW-1185">Reference proteome</keyword>
<gene>
    <name evidence="2" type="ORF">M440DRAFT_1423038</name>
</gene>
<accession>A0A2T4C351</accession>
<evidence type="ECO:0000256" key="1">
    <source>
        <dbReference type="SAM" id="Phobius"/>
    </source>
</evidence>
<evidence type="ECO:0000313" key="2">
    <source>
        <dbReference type="EMBL" id="PTB75954.1"/>
    </source>
</evidence>
<feature type="transmembrane region" description="Helical" evidence="1">
    <location>
        <begin position="119"/>
        <end position="141"/>
    </location>
</feature>
<keyword evidence="1" id="KW-1133">Transmembrane helix</keyword>